<dbReference type="CDD" id="cd00371">
    <property type="entry name" value="HMA"/>
    <property type="match status" value="1"/>
</dbReference>
<organism evidence="2 3">
    <name type="scientific">Candidatus Methanomassiliicoccus intestinalis</name>
    <dbReference type="NCBI Taxonomy" id="1406512"/>
    <lineage>
        <taxon>Archaea</taxon>
        <taxon>Methanobacteriati</taxon>
        <taxon>Thermoplasmatota</taxon>
        <taxon>Thermoplasmata</taxon>
        <taxon>Methanomassiliicoccales</taxon>
        <taxon>Methanomassiliicoccaceae</taxon>
        <taxon>Methanomassiliicoccus</taxon>
    </lineage>
</organism>
<dbReference type="EMBL" id="LVVT01000001">
    <property type="protein sequence ID" value="TQS84696.1"/>
    <property type="molecule type" value="Genomic_DNA"/>
</dbReference>
<comment type="caution">
    <text evidence="2">The sequence shown here is derived from an EMBL/GenBank/DDBJ whole genome shotgun (WGS) entry which is preliminary data.</text>
</comment>
<dbReference type="SUPFAM" id="SSF55008">
    <property type="entry name" value="HMA, heavy metal-associated domain"/>
    <property type="match status" value="1"/>
</dbReference>
<proteinExistence type="predicted"/>
<dbReference type="AlphaFoldDB" id="A0A8J8PF67"/>
<dbReference type="Proteomes" id="UP000752814">
    <property type="component" value="Unassembled WGS sequence"/>
</dbReference>
<accession>A0A8J8PF67</accession>
<dbReference type="PROSITE" id="PS50846">
    <property type="entry name" value="HMA_2"/>
    <property type="match status" value="1"/>
</dbReference>
<reference evidence="2" key="1">
    <citation type="submission" date="2016-03" db="EMBL/GenBank/DDBJ databases">
        <authorList>
            <person name="Borrel G."/>
            <person name="Mccann A."/>
            <person name="O'Toole P.W."/>
        </authorList>
    </citation>
    <scope>NUCLEOTIDE SEQUENCE</scope>
    <source>
        <strain evidence="2">183</strain>
    </source>
</reference>
<sequence>MKKSYLLDGLDCANCAAKMEKAINDLEEVKNATVNFITAKLTIETDENQDELLFKVEKIIKKIEPDVKIRKV</sequence>
<dbReference type="GO" id="GO:0046872">
    <property type="term" value="F:metal ion binding"/>
    <property type="evidence" value="ECO:0007669"/>
    <property type="project" value="InterPro"/>
</dbReference>
<dbReference type="GeneID" id="41323285"/>
<protein>
    <submittedName>
        <fullName evidence="2">Heavy metal transporter</fullName>
    </submittedName>
</protein>
<dbReference type="Gene3D" id="3.30.70.100">
    <property type="match status" value="1"/>
</dbReference>
<evidence type="ECO:0000313" key="2">
    <source>
        <dbReference type="EMBL" id="TQS84696.1"/>
    </source>
</evidence>
<dbReference type="Pfam" id="PF00403">
    <property type="entry name" value="HMA"/>
    <property type="match status" value="1"/>
</dbReference>
<evidence type="ECO:0000259" key="1">
    <source>
        <dbReference type="PROSITE" id="PS50846"/>
    </source>
</evidence>
<dbReference type="InterPro" id="IPR006121">
    <property type="entry name" value="HMA_dom"/>
</dbReference>
<name>A0A8J8PF67_9ARCH</name>
<dbReference type="RefSeq" id="WP_020448754.1">
    <property type="nucleotide sequence ID" value="NZ_CAYAXV010000006.1"/>
</dbReference>
<gene>
    <name evidence="2" type="ORF">A3207_01290</name>
</gene>
<dbReference type="InterPro" id="IPR036163">
    <property type="entry name" value="HMA_dom_sf"/>
</dbReference>
<dbReference type="OMA" id="VEDDCEI"/>
<evidence type="ECO:0000313" key="3">
    <source>
        <dbReference type="Proteomes" id="UP000752814"/>
    </source>
</evidence>
<feature type="domain" description="HMA" evidence="1">
    <location>
        <begin position="1"/>
        <end position="68"/>
    </location>
</feature>